<evidence type="ECO:0000313" key="1">
    <source>
        <dbReference type="EMBL" id="GGB59018.1"/>
    </source>
</evidence>
<accession>A0ABQ1J5A5</accession>
<name>A0ABQ1J5A5_9SPHN</name>
<dbReference type="Proteomes" id="UP000614261">
    <property type="component" value="Unassembled WGS sequence"/>
</dbReference>
<proteinExistence type="predicted"/>
<dbReference type="EMBL" id="BMGD01000002">
    <property type="protein sequence ID" value="GGB59018.1"/>
    <property type="molecule type" value="Genomic_DNA"/>
</dbReference>
<comment type="caution">
    <text evidence="1">The sequence shown here is derived from an EMBL/GenBank/DDBJ whole genome shotgun (WGS) entry which is preliminary data.</text>
</comment>
<protein>
    <submittedName>
        <fullName evidence="1">Uncharacterized protein</fullName>
    </submittedName>
</protein>
<gene>
    <name evidence="1" type="ORF">GCM10010833_12270</name>
</gene>
<reference evidence="2" key="1">
    <citation type="journal article" date="2019" name="Int. J. Syst. Evol. Microbiol.">
        <title>The Global Catalogue of Microorganisms (GCM) 10K type strain sequencing project: providing services to taxonomists for standard genome sequencing and annotation.</title>
        <authorList>
            <consortium name="The Broad Institute Genomics Platform"/>
            <consortium name="The Broad Institute Genome Sequencing Center for Infectious Disease"/>
            <person name="Wu L."/>
            <person name="Ma J."/>
        </authorList>
    </citation>
    <scope>NUCLEOTIDE SEQUENCE [LARGE SCALE GENOMIC DNA]</scope>
    <source>
        <strain evidence="2">CGMCC 1.12851</strain>
    </source>
</reference>
<sequence length="139" mass="14954">MKAVFTCSYGLAGRPISMEMNFPHDVPISASSTPISLRRLDMDILRVLAVAPVTAREQTPLAARSGRRGKAALMALFAGSGRADQVARGSFNPHFAVAIDRLGATEHQSETGVYHSASVNRKAARLLRSLAPNYTNQAF</sequence>
<evidence type="ECO:0000313" key="2">
    <source>
        <dbReference type="Proteomes" id="UP000614261"/>
    </source>
</evidence>
<keyword evidence="2" id="KW-1185">Reference proteome</keyword>
<organism evidence="1 2">
    <name type="scientific">Blastomonas aquatica</name>
    <dbReference type="NCBI Taxonomy" id="1510276"/>
    <lineage>
        <taxon>Bacteria</taxon>
        <taxon>Pseudomonadati</taxon>
        <taxon>Pseudomonadota</taxon>
        <taxon>Alphaproteobacteria</taxon>
        <taxon>Sphingomonadales</taxon>
        <taxon>Sphingomonadaceae</taxon>
        <taxon>Blastomonas</taxon>
    </lineage>
</organism>
<dbReference type="RefSeq" id="WP_188513504.1">
    <property type="nucleotide sequence ID" value="NZ_JBHRVH010000001.1"/>
</dbReference>